<comment type="subcellular location">
    <subcellularLocation>
        <location evidence="2">Cell membrane</location>
        <topology evidence="2">Multi-pass membrane protein</topology>
    </subcellularLocation>
</comment>
<dbReference type="AlphaFoldDB" id="A0A1Y1RYJ2"/>
<keyword evidence="7 11" id="KW-0812">Transmembrane</keyword>
<accession>A0A1Y1RYJ2</accession>
<evidence type="ECO:0000259" key="12">
    <source>
        <dbReference type="PROSITE" id="PS50109"/>
    </source>
</evidence>
<dbReference type="InterPro" id="IPR005467">
    <property type="entry name" value="His_kinase_dom"/>
</dbReference>
<name>A0A1Y1RYJ2_9SPIO</name>
<dbReference type="PROSITE" id="PS50109">
    <property type="entry name" value="HIS_KIN"/>
    <property type="match status" value="1"/>
</dbReference>
<evidence type="ECO:0000256" key="3">
    <source>
        <dbReference type="ARBA" id="ARBA00012438"/>
    </source>
</evidence>
<dbReference type="Pfam" id="PF02743">
    <property type="entry name" value="dCache_1"/>
    <property type="match status" value="1"/>
</dbReference>
<protein>
    <recommendedName>
        <fullName evidence="3">histidine kinase</fullName>
        <ecNumber evidence="3">2.7.13.3</ecNumber>
    </recommendedName>
</protein>
<dbReference type="PROSITE" id="PS50885">
    <property type="entry name" value="HAMP"/>
    <property type="match status" value="1"/>
</dbReference>
<dbReference type="OrthoDB" id="370211at2"/>
<dbReference type="SUPFAM" id="SSF55874">
    <property type="entry name" value="ATPase domain of HSP90 chaperone/DNA topoisomerase II/histidine kinase"/>
    <property type="match status" value="1"/>
</dbReference>
<dbReference type="SMART" id="SM00304">
    <property type="entry name" value="HAMP"/>
    <property type="match status" value="1"/>
</dbReference>
<dbReference type="STRING" id="1963862.B4O97_08365"/>
<dbReference type="Proteomes" id="UP000192343">
    <property type="component" value="Unassembled WGS sequence"/>
</dbReference>
<feature type="transmembrane region" description="Helical" evidence="11">
    <location>
        <begin position="293"/>
        <end position="318"/>
    </location>
</feature>
<dbReference type="Gene3D" id="3.30.565.10">
    <property type="entry name" value="Histidine kinase-like ATPase, C-terminal domain"/>
    <property type="match status" value="1"/>
</dbReference>
<dbReference type="Gene3D" id="3.30.450.20">
    <property type="entry name" value="PAS domain"/>
    <property type="match status" value="2"/>
</dbReference>
<dbReference type="GO" id="GO:0000155">
    <property type="term" value="F:phosphorelay sensor kinase activity"/>
    <property type="evidence" value="ECO:0007669"/>
    <property type="project" value="InterPro"/>
</dbReference>
<dbReference type="InterPro" id="IPR003660">
    <property type="entry name" value="HAMP_dom"/>
</dbReference>
<evidence type="ECO:0000256" key="7">
    <source>
        <dbReference type="ARBA" id="ARBA00022692"/>
    </source>
</evidence>
<keyword evidence="15" id="KW-1185">Reference proteome</keyword>
<dbReference type="Pfam" id="PF06580">
    <property type="entry name" value="His_kinase"/>
    <property type="match status" value="1"/>
</dbReference>
<reference evidence="14 15" key="1">
    <citation type="submission" date="2017-03" db="EMBL/GenBank/DDBJ databases">
        <title>Draft Genome sequence of Marispirochaeta sp. strain JC444.</title>
        <authorList>
            <person name="Shivani Y."/>
            <person name="Subhash Y."/>
            <person name="Sasikala C."/>
            <person name="Ramana C."/>
        </authorList>
    </citation>
    <scope>NUCLEOTIDE SEQUENCE [LARGE SCALE GENOMIC DNA]</scope>
    <source>
        <strain evidence="14 15">JC444</strain>
    </source>
</reference>
<keyword evidence="5" id="KW-0597">Phosphoprotein</keyword>
<dbReference type="CDD" id="cd06225">
    <property type="entry name" value="HAMP"/>
    <property type="match status" value="1"/>
</dbReference>
<evidence type="ECO:0000256" key="8">
    <source>
        <dbReference type="ARBA" id="ARBA00022777"/>
    </source>
</evidence>
<keyword evidence="10 11" id="KW-0472">Membrane</keyword>
<keyword evidence="4" id="KW-1003">Cell membrane</keyword>
<feature type="domain" description="Histidine kinase" evidence="12">
    <location>
        <begin position="474"/>
        <end position="589"/>
    </location>
</feature>
<keyword evidence="6" id="KW-0808">Transferase</keyword>
<dbReference type="CDD" id="cd18773">
    <property type="entry name" value="PDC1_HK_sensor"/>
    <property type="match status" value="1"/>
</dbReference>
<evidence type="ECO:0000256" key="4">
    <source>
        <dbReference type="ARBA" id="ARBA00022475"/>
    </source>
</evidence>
<dbReference type="InterPro" id="IPR004358">
    <property type="entry name" value="Sig_transdc_His_kin-like_C"/>
</dbReference>
<dbReference type="PANTHER" id="PTHR42713">
    <property type="entry name" value="HISTIDINE KINASE-RELATED"/>
    <property type="match status" value="1"/>
</dbReference>
<dbReference type="CDD" id="cd12912">
    <property type="entry name" value="PDC2_MCP_like"/>
    <property type="match status" value="1"/>
</dbReference>
<keyword evidence="9 11" id="KW-1133">Transmembrane helix</keyword>
<organism evidence="14 15">
    <name type="scientific">Marispirochaeta aestuarii</name>
    <dbReference type="NCBI Taxonomy" id="1963862"/>
    <lineage>
        <taxon>Bacteria</taxon>
        <taxon>Pseudomonadati</taxon>
        <taxon>Spirochaetota</taxon>
        <taxon>Spirochaetia</taxon>
        <taxon>Spirochaetales</taxon>
        <taxon>Spirochaetaceae</taxon>
        <taxon>Marispirochaeta</taxon>
    </lineage>
</organism>
<comment type="catalytic activity">
    <reaction evidence="1">
        <text>ATP + protein L-histidine = ADP + protein N-phospho-L-histidine.</text>
        <dbReference type="EC" id="2.7.13.3"/>
    </reaction>
</comment>
<dbReference type="Gene3D" id="6.10.340.10">
    <property type="match status" value="1"/>
</dbReference>
<comment type="caution">
    <text evidence="14">The sequence shown here is derived from an EMBL/GenBank/DDBJ whole genome shotgun (WGS) entry which is preliminary data.</text>
</comment>
<evidence type="ECO:0000259" key="13">
    <source>
        <dbReference type="PROSITE" id="PS50885"/>
    </source>
</evidence>
<dbReference type="PANTHER" id="PTHR42713:SF2">
    <property type="entry name" value="TWO-COMPONENT SENSOR KINASE YESM"/>
    <property type="match status" value="1"/>
</dbReference>
<keyword evidence="8" id="KW-0418">Kinase</keyword>
<dbReference type="EMBL" id="MWQY01000008">
    <property type="protein sequence ID" value="ORC35649.1"/>
    <property type="molecule type" value="Genomic_DNA"/>
</dbReference>
<evidence type="ECO:0000256" key="1">
    <source>
        <dbReference type="ARBA" id="ARBA00000085"/>
    </source>
</evidence>
<dbReference type="InterPro" id="IPR003594">
    <property type="entry name" value="HATPase_dom"/>
</dbReference>
<feature type="domain" description="HAMP" evidence="13">
    <location>
        <begin position="315"/>
        <end position="367"/>
    </location>
</feature>
<dbReference type="InterPro" id="IPR051552">
    <property type="entry name" value="HptR"/>
</dbReference>
<dbReference type="EC" id="2.7.13.3" evidence="3"/>
<dbReference type="SMART" id="SM00387">
    <property type="entry name" value="HATPase_c"/>
    <property type="match status" value="1"/>
</dbReference>
<dbReference type="Pfam" id="PF02518">
    <property type="entry name" value="HATPase_c"/>
    <property type="match status" value="1"/>
</dbReference>
<gene>
    <name evidence="14" type="ORF">B4O97_08365</name>
</gene>
<feature type="transmembrane region" description="Helical" evidence="11">
    <location>
        <begin position="12"/>
        <end position="34"/>
    </location>
</feature>
<evidence type="ECO:0000256" key="11">
    <source>
        <dbReference type="SAM" id="Phobius"/>
    </source>
</evidence>
<proteinExistence type="predicted"/>
<dbReference type="RefSeq" id="WP_083049958.1">
    <property type="nucleotide sequence ID" value="NZ_MWQY01000008.1"/>
</dbReference>
<evidence type="ECO:0000256" key="10">
    <source>
        <dbReference type="ARBA" id="ARBA00023136"/>
    </source>
</evidence>
<evidence type="ECO:0000313" key="14">
    <source>
        <dbReference type="EMBL" id="ORC35649.1"/>
    </source>
</evidence>
<dbReference type="SUPFAM" id="SSF158472">
    <property type="entry name" value="HAMP domain-like"/>
    <property type="match status" value="1"/>
</dbReference>
<evidence type="ECO:0000256" key="2">
    <source>
        <dbReference type="ARBA" id="ARBA00004651"/>
    </source>
</evidence>
<dbReference type="InterPro" id="IPR036890">
    <property type="entry name" value="HATPase_C_sf"/>
</dbReference>
<evidence type="ECO:0000313" key="15">
    <source>
        <dbReference type="Proteomes" id="UP000192343"/>
    </source>
</evidence>
<dbReference type="InterPro" id="IPR010559">
    <property type="entry name" value="Sig_transdc_His_kin_internal"/>
</dbReference>
<dbReference type="InterPro" id="IPR033479">
    <property type="entry name" value="dCache_1"/>
</dbReference>
<evidence type="ECO:0000256" key="9">
    <source>
        <dbReference type="ARBA" id="ARBA00022989"/>
    </source>
</evidence>
<dbReference type="PRINTS" id="PR00344">
    <property type="entry name" value="BCTRLSENSOR"/>
</dbReference>
<evidence type="ECO:0000256" key="5">
    <source>
        <dbReference type="ARBA" id="ARBA00022553"/>
    </source>
</evidence>
<dbReference type="GO" id="GO:0005886">
    <property type="term" value="C:plasma membrane"/>
    <property type="evidence" value="ECO:0007669"/>
    <property type="project" value="UniProtKB-SubCell"/>
</dbReference>
<evidence type="ECO:0000256" key="6">
    <source>
        <dbReference type="ARBA" id="ARBA00022679"/>
    </source>
</evidence>
<dbReference type="Pfam" id="PF00672">
    <property type="entry name" value="HAMP"/>
    <property type="match status" value="1"/>
</dbReference>
<sequence>MRRFISFGTLGSRIYITFTVMIFATIFIMQLVAFRFTLTTVRNSTLETNQAMLGQLTRQIDSYIQGMEKIASAVLENPELQRLLEGDGIEGDRSAVETMLAHYIQARDDISEILIFPPGGSVISSDPDMEINPWTDYTLRPWYVKALAAEGKTVVSGSYVQNLVRGQYSWVVSLSRQINTRHRASTPGILLVDLKFNRIQELCQSMVIGKKGYNFVIDEQGNYVFHPTQQLVYSDLKNEPIDRIINLVEDSERITYSDGERYFMVDTSPLTGWHMVSVLRSDDIITEWRNVQAGYAIIGLVLFLIVGIATNTVTLGITKPIRQLQETMKSVDTGDFQLVGRIRATDEIQELAREYDIMVTRIRELMQENIQEQELKRKSDLKALQAQINPHFLYNTLDSIIWMGEMQQNSAVVLMTSALARLFRISISKGRELISIKDEIDHVQSYLTIEEMRYRNKFDYVIDVDPGLYEFEILKITLQPLVENAIYHGIKEIDEKGRISIRGRKEDETIVFTVQDNGRGMAPEQLRLLNSALQHPFMEQGRHARGGMGVGIRNVHARLRLYFGEDFGISCRSRRGEGTTITIVFPARKGESTV</sequence>